<dbReference type="EMBL" id="AEEH01000053">
    <property type="protein sequence ID" value="EFM24511.1"/>
    <property type="molecule type" value="Genomic_DNA"/>
</dbReference>
<dbReference type="STRING" id="862517.HMPREF9225_1932"/>
<proteinExistence type="predicted"/>
<dbReference type="Pfam" id="PF06107">
    <property type="entry name" value="DUF951"/>
    <property type="match status" value="1"/>
</dbReference>
<reference evidence="1 2" key="1">
    <citation type="submission" date="2010-07" db="EMBL/GenBank/DDBJ databases">
        <authorList>
            <person name="Muzny D."/>
            <person name="Qin X."/>
            <person name="Deng J."/>
            <person name="Jiang H."/>
            <person name="Liu Y."/>
            <person name="Qu J."/>
            <person name="Song X.-Z."/>
            <person name="Zhang L."/>
            <person name="Thornton R."/>
            <person name="Coyle M."/>
            <person name="Francisco L."/>
            <person name="Jackson L."/>
            <person name="Javaid M."/>
            <person name="Korchina V."/>
            <person name="Kovar C."/>
            <person name="Mata R."/>
            <person name="Mathew T."/>
            <person name="Ngo R."/>
            <person name="Nguyen L."/>
            <person name="Nguyen N."/>
            <person name="Okwuonu G."/>
            <person name="Ongeri F."/>
            <person name="Pham C."/>
            <person name="Simmons D."/>
            <person name="Wilczek-Boney K."/>
            <person name="Hale W."/>
            <person name="Jakkamsetti A."/>
            <person name="Pham P."/>
            <person name="Ruth R."/>
            <person name="San Lucas F."/>
            <person name="Warren J."/>
            <person name="Zhang J."/>
            <person name="Zhao Z."/>
            <person name="Zhou C."/>
            <person name="Zhu D."/>
            <person name="Lee S."/>
            <person name="Bess C."/>
            <person name="Blankenburg K."/>
            <person name="Forbes L."/>
            <person name="Fu Q."/>
            <person name="Gubbala S."/>
            <person name="Hirani K."/>
            <person name="Jayaseelan J.C."/>
            <person name="Lara F."/>
            <person name="Munidasa M."/>
            <person name="Palculict T."/>
            <person name="Patil S."/>
            <person name="Pu L.-L."/>
            <person name="Saada N."/>
            <person name="Tang L."/>
            <person name="Weissenberger G."/>
            <person name="Zhu Y."/>
            <person name="Hemphill L."/>
            <person name="Shang Y."/>
            <person name="Youmans B."/>
            <person name="Ayvaz T."/>
            <person name="Ross M."/>
            <person name="Santibanez J."/>
            <person name="Aqrawi P."/>
            <person name="Gross S."/>
            <person name="Joshi V."/>
            <person name="Fowler G."/>
            <person name="Nazareth L."/>
            <person name="Reid J."/>
            <person name="Worley K."/>
            <person name="Petrosino J."/>
            <person name="Highlander S."/>
            <person name="Gibbs R."/>
        </authorList>
    </citation>
    <scope>NUCLEOTIDE SEQUENCE [LARGE SCALE GENOMIC DNA]</scope>
    <source>
        <strain evidence="1 2">ATCC BAA-1640</strain>
    </source>
</reference>
<comment type="caution">
    <text evidence="1">The sequence shown here is derived from an EMBL/GenBank/DDBJ whole genome shotgun (WGS) entry which is preliminary data.</text>
</comment>
<organism evidence="1 2">
    <name type="scientific">Peptoniphilus duerdenii ATCC BAA-1640</name>
    <dbReference type="NCBI Taxonomy" id="862517"/>
    <lineage>
        <taxon>Bacteria</taxon>
        <taxon>Bacillati</taxon>
        <taxon>Bacillota</taxon>
        <taxon>Tissierellia</taxon>
        <taxon>Tissierellales</taxon>
        <taxon>Peptoniphilaceae</taxon>
        <taxon>Peptoniphilus</taxon>
    </lineage>
</organism>
<dbReference type="RefSeq" id="WP_008902707.1">
    <property type="nucleotide sequence ID" value="NZ_GL397071.1"/>
</dbReference>
<dbReference type="InterPro" id="IPR009296">
    <property type="entry name" value="DUF951"/>
</dbReference>
<dbReference type="AlphaFoldDB" id="E0NP43"/>
<dbReference type="PANTHER" id="PTHR38455:SF1">
    <property type="entry name" value="DUF951 DOMAIN-CONTAINING PROTEIN"/>
    <property type="match status" value="1"/>
</dbReference>
<dbReference type="eggNOG" id="COG4481">
    <property type="taxonomic scope" value="Bacteria"/>
</dbReference>
<accession>E0NP43</accession>
<evidence type="ECO:0000313" key="2">
    <source>
        <dbReference type="Proteomes" id="UP000003280"/>
    </source>
</evidence>
<name>E0NP43_9FIRM</name>
<keyword evidence="2" id="KW-1185">Reference proteome</keyword>
<gene>
    <name evidence="1" type="ORF">HMPREF9225_1932</name>
</gene>
<dbReference type="Proteomes" id="UP000003280">
    <property type="component" value="Unassembled WGS sequence"/>
</dbReference>
<dbReference type="OrthoDB" id="9802710at2"/>
<evidence type="ECO:0000313" key="1">
    <source>
        <dbReference type="EMBL" id="EFM24511.1"/>
    </source>
</evidence>
<dbReference type="PANTHER" id="PTHR38455">
    <property type="entry name" value="HYPOTHETICAL CYTOSOLIC PROTEIN"/>
    <property type="match status" value="1"/>
</dbReference>
<protein>
    <recommendedName>
        <fullName evidence="3">DUF951 domain-containing protein</fullName>
    </recommendedName>
</protein>
<dbReference type="HOGENOM" id="CLU_180138_1_1_9"/>
<sequence>MLYYELGDIVTLKKPHACGENEWEITRLGIDMKLKCLNCERVVWISRIDFEKRVRKIKVDDKFISIVHHEKKEE</sequence>
<evidence type="ECO:0008006" key="3">
    <source>
        <dbReference type="Google" id="ProtNLM"/>
    </source>
</evidence>